<organism evidence="7 8">
    <name type="scientific">Desulfobacula toluolica (strain DSM 7467 / Tol2)</name>
    <dbReference type="NCBI Taxonomy" id="651182"/>
    <lineage>
        <taxon>Bacteria</taxon>
        <taxon>Pseudomonadati</taxon>
        <taxon>Thermodesulfobacteriota</taxon>
        <taxon>Desulfobacteria</taxon>
        <taxon>Desulfobacterales</taxon>
        <taxon>Desulfobacteraceae</taxon>
        <taxon>Desulfobacula</taxon>
    </lineage>
</organism>
<dbReference type="Proteomes" id="UP000007347">
    <property type="component" value="Chromosome"/>
</dbReference>
<dbReference type="RefSeq" id="WP_014959007.1">
    <property type="nucleotide sequence ID" value="NC_018645.1"/>
</dbReference>
<dbReference type="InterPro" id="IPR050833">
    <property type="entry name" value="Poly_Biosynth_Transport"/>
</dbReference>
<evidence type="ECO:0000256" key="6">
    <source>
        <dbReference type="SAM" id="Phobius"/>
    </source>
</evidence>
<feature type="transmembrane region" description="Helical" evidence="6">
    <location>
        <begin position="12"/>
        <end position="38"/>
    </location>
</feature>
<dbReference type="PANTHER" id="PTHR30250">
    <property type="entry name" value="PST FAMILY PREDICTED COLANIC ACID TRANSPORTER"/>
    <property type="match status" value="1"/>
</dbReference>
<evidence type="ECO:0000256" key="2">
    <source>
        <dbReference type="ARBA" id="ARBA00022475"/>
    </source>
</evidence>
<accession>K0NS64</accession>
<evidence type="ECO:0000313" key="7">
    <source>
        <dbReference type="EMBL" id="CCK81822.1"/>
    </source>
</evidence>
<name>K0NS64_DESTT</name>
<keyword evidence="2" id="KW-1003">Cell membrane</keyword>
<dbReference type="GO" id="GO:0005886">
    <property type="term" value="C:plasma membrane"/>
    <property type="evidence" value="ECO:0007669"/>
    <property type="project" value="UniProtKB-SubCell"/>
</dbReference>
<dbReference type="PANTHER" id="PTHR30250:SF11">
    <property type="entry name" value="O-ANTIGEN TRANSPORTER-RELATED"/>
    <property type="match status" value="1"/>
</dbReference>
<protein>
    <submittedName>
        <fullName evidence="7">Lipopolysaccharide biosynthesis protein</fullName>
    </submittedName>
</protein>
<feature type="transmembrane region" description="Helical" evidence="6">
    <location>
        <begin position="158"/>
        <end position="176"/>
    </location>
</feature>
<feature type="transmembrane region" description="Helical" evidence="6">
    <location>
        <begin position="449"/>
        <end position="474"/>
    </location>
</feature>
<evidence type="ECO:0000256" key="4">
    <source>
        <dbReference type="ARBA" id="ARBA00022989"/>
    </source>
</evidence>
<feature type="transmembrane region" description="Helical" evidence="6">
    <location>
        <begin position="302"/>
        <end position="326"/>
    </location>
</feature>
<evidence type="ECO:0000256" key="5">
    <source>
        <dbReference type="ARBA" id="ARBA00023136"/>
    </source>
</evidence>
<dbReference type="KEGG" id="dto:TOL2_C36660"/>
<feature type="transmembrane region" description="Helical" evidence="6">
    <location>
        <begin position="44"/>
        <end position="65"/>
    </location>
</feature>
<sequence>MNINFIKKTNNAIKYTLIFQTLSKCLGFFTIILLVRALSEYDYGIYNLLYSTLSLIGTVMSLGVVNTLQRYIPEYYQKGEYKIAHNLYRTVSFLRLMANVILLGITLVLWEEIAPIIKITEYKHHFMFFTLIIFVHMQRNLLEICLSSYYLHQYSKKIGCAFPLIKSVGYGLIILFEKNIWYAIMTDLLAYLIVFTALQILYVKKIPVYKGSMDKLSNYEKKRLIKYSMFYNFNDAGVGLLTSGFDNFIIAMFLNPIVVGAYAFCYNLKSLISSLLPLVYLIDVIRPAFFSTAASSTNQNSVFFQTIVKVNLIFSLPCFFFMLLYVKDIISLVYNGKFIAYSSVLTTMFFLAVVNNSLSLPISLIAQFQEKADIIFYSKIFAVYNLIADVILIKLFGIWGAVFATETANFGKNLFVWYFVRGDAHFKGMGIFLLKIIFFWMVIVSSAYYINIFVIHTVVKLLMGSLIFSIAFIFQFKCDYFLNNEKKNFAMISQNSPKLLFVFRKLRMLPD</sequence>
<reference evidence="7 8" key="1">
    <citation type="journal article" date="2013" name="Environ. Microbiol.">
        <title>Complete genome, catabolic sub-proteomes and key-metabolites of Desulfobacula toluolica Tol2, a marine, aromatic compound-degrading, sulfate-reducing bacterium.</title>
        <authorList>
            <person name="Wohlbrand L."/>
            <person name="Jacob J.H."/>
            <person name="Kube M."/>
            <person name="Mussmann M."/>
            <person name="Jarling R."/>
            <person name="Beck A."/>
            <person name="Amann R."/>
            <person name="Wilkes H."/>
            <person name="Reinhardt R."/>
            <person name="Rabus R."/>
        </authorList>
    </citation>
    <scope>NUCLEOTIDE SEQUENCE [LARGE SCALE GENOMIC DNA]</scope>
    <source>
        <strain evidence="8">DSM 7467 / Tol2</strain>
    </source>
</reference>
<dbReference type="STRING" id="651182.TOL2_C36660"/>
<feature type="transmembrane region" description="Helical" evidence="6">
    <location>
        <begin position="338"/>
        <end position="360"/>
    </location>
</feature>
<evidence type="ECO:0000313" key="8">
    <source>
        <dbReference type="Proteomes" id="UP000007347"/>
    </source>
</evidence>
<gene>
    <name evidence="7" type="ordered locus">TOL2_C36660</name>
</gene>
<feature type="transmembrane region" description="Helical" evidence="6">
    <location>
        <begin position="424"/>
        <end position="443"/>
    </location>
</feature>
<proteinExistence type="predicted"/>
<feature type="transmembrane region" description="Helical" evidence="6">
    <location>
        <begin position="380"/>
        <end position="403"/>
    </location>
</feature>
<evidence type="ECO:0000256" key="3">
    <source>
        <dbReference type="ARBA" id="ARBA00022692"/>
    </source>
</evidence>
<keyword evidence="4 6" id="KW-1133">Transmembrane helix</keyword>
<dbReference type="Pfam" id="PF01943">
    <property type="entry name" value="Polysacc_synt"/>
    <property type="match status" value="1"/>
</dbReference>
<keyword evidence="5 6" id="KW-0472">Membrane</keyword>
<feature type="transmembrane region" description="Helical" evidence="6">
    <location>
        <begin position="224"/>
        <end position="242"/>
    </location>
</feature>
<feature type="transmembrane region" description="Helical" evidence="6">
    <location>
        <begin position="86"/>
        <end position="110"/>
    </location>
</feature>
<keyword evidence="8" id="KW-1185">Reference proteome</keyword>
<keyword evidence="3 6" id="KW-0812">Transmembrane</keyword>
<dbReference type="AlphaFoldDB" id="K0NS64"/>
<comment type="subcellular location">
    <subcellularLocation>
        <location evidence="1">Cell membrane</location>
        <topology evidence="1">Multi-pass membrane protein</topology>
    </subcellularLocation>
</comment>
<dbReference type="InterPro" id="IPR002797">
    <property type="entry name" value="Polysacc_synth"/>
</dbReference>
<feature type="transmembrane region" description="Helical" evidence="6">
    <location>
        <begin position="182"/>
        <end position="203"/>
    </location>
</feature>
<evidence type="ECO:0000256" key="1">
    <source>
        <dbReference type="ARBA" id="ARBA00004651"/>
    </source>
</evidence>
<dbReference type="EMBL" id="FO203503">
    <property type="protein sequence ID" value="CCK81822.1"/>
    <property type="molecule type" value="Genomic_DNA"/>
</dbReference>
<dbReference type="HOGENOM" id="CLU_533947_0_0_7"/>